<dbReference type="EMBL" id="VGIY01000205">
    <property type="protein sequence ID" value="MBM3317864.1"/>
    <property type="molecule type" value="Genomic_DNA"/>
</dbReference>
<dbReference type="Gene3D" id="1.25.40.10">
    <property type="entry name" value="Tetratricopeptide repeat domain"/>
    <property type="match status" value="2"/>
</dbReference>
<gene>
    <name evidence="1" type="ORF">FJY75_08415</name>
</gene>
<name>A0A938BMC0_UNCEI</name>
<dbReference type="SUPFAM" id="SSF48452">
    <property type="entry name" value="TPR-like"/>
    <property type="match status" value="2"/>
</dbReference>
<dbReference type="PROSITE" id="PS51257">
    <property type="entry name" value="PROKAR_LIPOPROTEIN"/>
    <property type="match status" value="1"/>
</dbReference>
<reference evidence="1" key="1">
    <citation type="submission" date="2019-03" db="EMBL/GenBank/DDBJ databases">
        <title>Lake Tanganyika Metagenome-Assembled Genomes (MAGs).</title>
        <authorList>
            <person name="Tran P."/>
        </authorList>
    </citation>
    <scope>NUCLEOTIDE SEQUENCE</scope>
    <source>
        <strain evidence="1">M_DeepCast_400m_m2_100</strain>
    </source>
</reference>
<sequence length="504" mass="54732">MRGVLLLVPLALLAASCGTDREAGRRHRAEREIWRADWEYQSLSLRPEAVSEERWTDLAGRYESIAERYAGTPDPGTPGTIRADVQTIAARALFAAARIHGALRDSNRVEILYEKMAGRFGHLPDVAAEVALVRGRIAEGRGDRLAAAELYESAADRVEPRAGVAGAAGVVLDLPLRAARMRAAEAGEGQREAAYRTARAYYRRHAAGPPGDAVQVDAQVRLAELAADLGEWDEATSALHRLEAQLRGLDEPPRHPCEARFAVYGVQNRAGLSLDLTRQTLIGLLEDYPDCPLAGQVLLALASNASRRGRVDEALQHLDRIAAEPRGDVEAGSQALLARARLLDRHGRWPEALESLRMLPIRFPLSTAALQAPLEIVLHHAREDDEEAARAALAQAERDYRDFLARYPPGPLALIAREHLAQTLALSGEHDEALDEMVRLGEELSGSSKGASLLLAAARMAYEDLADTARAAAILERVGDAYGQTSVGRWATGEATRMRGTMAP</sequence>
<evidence type="ECO:0008006" key="3">
    <source>
        <dbReference type="Google" id="ProtNLM"/>
    </source>
</evidence>
<dbReference type="Proteomes" id="UP000748308">
    <property type="component" value="Unassembled WGS sequence"/>
</dbReference>
<accession>A0A938BMC0</accession>
<dbReference type="InterPro" id="IPR011990">
    <property type="entry name" value="TPR-like_helical_dom_sf"/>
</dbReference>
<protein>
    <recommendedName>
        <fullName evidence="3">Tetratricopeptide repeat protein</fullName>
    </recommendedName>
</protein>
<comment type="caution">
    <text evidence="1">The sequence shown here is derived from an EMBL/GenBank/DDBJ whole genome shotgun (WGS) entry which is preliminary data.</text>
</comment>
<evidence type="ECO:0000313" key="1">
    <source>
        <dbReference type="EMBL" id="MBM3317864.1"/>
    </source>
</evidence>
<evidence type="ECO:0000313" key="2">
    <source>
        <dbReference type="Proteomes" id="UP000748308"/>
    </source>
</evidence>
<organism evidence="1 2">
    <name type="scientific">Eiseniibacteriota bacterium</name>
    <dbReference type="NCBI Taxonomy" id="2212470"/>
    <lineage>
        <taxon>Bacteria</taxon>
        <taxon>Candidatus Eiseniibacteriota</taxon>
    </lineage>
</organism>
<proteinExistence type="predicted"/>
<dbReference type="AlphaFoldDB" id="A0A938BMC0"/>